<evidence type="ECO:0000313" key="12">
    <source>
        <dbReference type="Proteomes" id="UP001163336"/>
    </source>
</evidence>
<protein>
    <submittedName>
        <fullName evidence="11">4-amino-4-deoxy-L-arabinose transferase</fullName>
    </submittedName>
</protein>
<feature type="transmembrane region" description="Helical" evidence="8">
    <location>
        <begin position="245"/>
        <end position="265"/>
    </location>
</feature>
<evidence type="ECO:0000256" key="5">
    <source>
        <dbReference type="ARBA" id="ARBA00022692"/>
    </source>
</evidence>
<feature type="transmembrane region" description="Helical" evidence="8">
    <location>
        <begin position="221"/>
        <end position="238"/>
    </location>
</feature>
<evidence type="ECO:0000256" key="4">
    <source>
        <dbReference type="ARBA" id="ARBA00022679"/>
    </source>
</evidence>
<feature type="transmembrane region" description="Helical" evidence="8">
    <location>
        <begin position="14"/>
        <end position="30"/>
    </location>
</feature>
<evidence type="ECO:0000256" key="3">
    <source>
        <dbReference type="ARBA" id="ARBA00022676"/>
    </source>
</evidence>
<feature type="transmembrane region" description="Helical" evidence="8">
    <location>
        <begin position="162"/>
        <end position="186"/>
    </location>
</feature>
<dbReference type="EMBL" id="AP026966">
    <property type="protein sequence ID" value="BDT58240.1"/>
    <property type="molecule type" value="Genomic_DNA"/>
</dbReference>
<feature type="transmembrane region" description="Helical" evidence="8">
    <location>
        <begin position="111"/>
        <end position="133"/>
    </location>
</feature>
<feature type="transmembrane region" description="Helical" evidence="8">
    <location>
        <begin position="198"/>
        <end position="215"/>
    </location>
</feature>
<keyword evidence="7 8" id="KW-0472">Membrane</keyword>
<feature type="transmembrane region" description="Helical" evidence="8">
    <location>
        <begin position="285"/>
        <end position="305"/>
    </location>
</feature>
<evidence type="ECO:0000259" key="9">
    <source>
        <dbReference type="Pfam" id="PF13231"/>
    </source>
</evidence>
<dbReference type="PANTHER" id="PTHR33908:SF3">
    <property type="entry name" value="UNDECAPRENYL PHOSPHATE-ALPHA-4-AMINO-4-DEOXY-L-ARABINOSE ARABINOSYL TRANSFERASE"/>
    <property type="match status" value="1"/>
</dbReference>
<dbReference type="GO" id="GO:0016740">
    <property type="term" value="F:transferase activity"/>
    <property type="evidence" value="ECO:0007669"/>
    <property type="project" value="UniProtKB-KW"/>
</dbReference>
<dbReference type="InterPro" id="IPR040845">
    <property type="entry name" value="Arnt_C"/>
</dbReference>
<dbReference type="PANTHER" id="PTHR33908">
    <property type="entry name" value="MANNOSYLTRANSFERASE YKCB-RELATED"/>
    <property type="match status" value="1"/>
</dbReference>
<evidence type="ECO:0000313" key="11">
    <source>
        <dbReference type="EMBL" id="BDT58240.1"/>
    </source>
</evidence>
<keyword evidence="2" id="KW-1003">Cell membrane</keyword>
<gene>
    <name evidence="11" type="ORF">MasN3_17340</name>
</gene>
<keyword evidence="5 8" id="KW-0812">Transmembrane</keyword>
<keyword evidence="6 8" id="KW-1133">Transmembrane helix</keyword>
<accession>A0ABM8C4W0</accession>
<dbReference type="Proteomes" id="UP001163336">
    <property type="component" value="Chromosome"/>
</dbReference>
<dbReference type="Pfam" id="PF13231">
    <property type="entry name" value="PMT_2"/>
    <property type="match status" value="1"/>
</dbReference>
<comment type="subcellular location">
    <subcellularLocation>
        <location evidence="1">Cell membrane</location>
        <topology evidence="1">Multi-pass membrane protein</topology>
    </subcellularLocation>
</comment>
<evidence type="ECO:0000256" key="1">
    <source>
        <dbReference type="ARBA" id="ARBA00004651"/>
    </source>
</evidence>
<name>A0ABM8C4W0_9BURK</name>
<feature type="transmembrane region" description="Helical" evidence="8">
    <location>
        <begin position="312"/>
        <end position="331"/>
    </location>
</feature>
<sequence>MTGWTARRLYGPRVGLYAAAVLGSSLYWVACSQISSLDMGLAGMTTLALCCLLLAQRDGAAPAERHRWMLACWAAMALAVLSKGLVGIVLPAGALACHALAMRDPLAWRRLYPVSGGLLFLAIAAPWFVLVWMHNPEHPRFFFIHEHVERFLFKEHRREAPWWFFLALLAMGSIPWLGVLPHSLAAVRRGAGRFQPRVLVLAWVLFTLVFFSASSSKLPGYILPVFPALALLIALFLAEAGRRHLAAGAAVLCLLGLLLLVFGPMHGRLKIRAGEAAAYAACQPWIVGAGLAALAGGALGLYCALRMRRDGVVLALAVAGFVSVQLLLAGYEPIGRLRAGTALVPAMRAELRADSIVYSVGTYEQSLSFYLQRTVVLVNYRDEFDFGLRQEPGLAIASIAEFERRWRQNRPALAIVSPSVLRELRHRQLPLRLVASDARRSIITNR</sequence>
<proteinExistence type="predicted"/>
<evidence type="ECO:0000256" key="6">
    <source>
        <dbReference type="ARBA" id="ARBA00022989"/>
    </source>
</evidence>
<dbReference type="Pfam" id="PF18583">
    <property type="entry name" value="Arnt_C"/>
    <property type="match status" value="1"/>
</dbReference>
<keyword evidence="3" id="KW-0328">Glycosyltransferase</keyword>
<dbReference type="InterPro" id="IPR050297">
    <property type="entry name" value="LipidA_mod_glycosyltrf_83"/>
</dbReference>
<feature type="domain" description="Aminoarabinose transferase C-terminal" evidence="10">
    <location>
        <begin position="343"/>
        <end position="445"/>
    </location>
</feature>
<evidence type="ECO:0000256" key="8">
    <source>
        <dbReference type="SAM" id="Phobius"/>
    </source>
</evidence>
<feature type="domain" description="Glycosyltransferase RgtA/B/C/D-like" evidence="9">
    <location>
        <begin position="5"/>
        <end position="128"/>
    </location>
</feature>
<reference evidence="11" key="1">
    <citation type="submission" date="2022-11" db="EMBL/GenBank/DDBJ databases">
        <title>Isolation and characterization of PLA-degrading bacterium Massilia sp. from Antarctic soil.</title>
        <authorList>
            <person name="Sato K."/>
            <person name="Gomez-Fuentes C."/>
            <person name="Ahmad S.A."/>
            <person name="Zulkharnain A."/>
        </authorList>
    </citation>
    <scope>NUCLEOTIDE SEQUENCE</scope>
    <source>
        <strain evidence="11">N-3</strain>
    </source>
</reference>
<evidence type="ECO:0000259" key="10">
    <source>
        <dbReference type="Pfam" id="PF18583"/>
    </source>
</evidence>
<dbReference type="InterPro" id="IPR038731">
    <property type="entry name" value="RgtA/B/C-like"/>
</dbReference>
<keyword evidence="4 11" id="KW-0808">Transferase</keyword>
<organism evidence="11 12">
    <name type="scientific">Massilia varians</name>
    <dbReference type="NCBI Taxonomy" id="457921"/>
    <lineage>
        <taxon>Bacteria</taxon>
        <taxon>Pseudomonadati</taxon>
        <taxon>Pseudomonadota</taxon>
        <taxon>Betaproteobacteria</taxon>
        <taxon>Burkholderiales</taxon>
        <taxon>Oxalobacteraceae</taxon>
        <taxon>Telluria group</taxon>
        <taxon>Massilia</taxon>
    </lineage>
</organism>
<evidence type="ECO:0000256" key="7">
    <source>
        <dbReference type="ARBA" id="ARBA00023136"/>
    </source>
</evidence>
<feature type="transmembrane region" description="Helical" evidence="8">
    <location>
        <begin position="68"/>
        <end position="90"/>
    </location>
</feature>
<evidence type="ECO:0000256" key="2">
    <source>
        <dbReference type="ARBA" id="ARBA00022475"/>
    </source>
</evidence>
<keyword evidence="12" id="KW-1185">Reference proteome</keyword>